<evidence type="ECO:0000259" key="5">
    <source>
        <dbReference type="PROSITE" id="PS50303"/>
    </source>
</evidence>
<dbReference type="InterPro" id="IPR001313">
    <property type="entry name" value="Pumilio_RNA-bd_rpt"/>
</dbReference>
<dbReference type="PANTHER" id="PTHR12537">
    <property type="entry name" value="RNA BINDING PROTEIN PUMILIO-RELATED"/>
    <property type="match status" value="1"/>
</dbReference>
<sequence length="1088" mass="119204">MAFSSGLGDRPEDRRFRTSQSPREESTFPSFTSPIRSIASQMQAHTSTANDARASLTRRFTTNTVPTMPTLSPLSPIGQQRRQAAENTELTSATYHKVQLLEKKKAEYEYLKEQRRRFEAEMELYDIQMKGIQSDYARLSQDVGRNNNHSSNYAGHQSEPTTPPEYRDQGFPSAFSRPQRYSMQGLTSPQQSYQSGSTRPSRSGSQITSPGQQTYPHGVSHIPSKSMPGSRRGSDEDEDNYEFDISNMNPRSGAAALNRNSVPVTGLDLRNRATTDLPDLTSVLGHIDTTHFLFGDDDEKPRNPAASPDVKSYLQMNATDDKFPILVRRDGEGAMQLSAASAALDLASVSSHSPDPQSNGWPTTSRHRHAQHSLPVNNLHKSDEFGLDGAGANGKETPRRATMSNRHSMEVRFSPYGDSKRPGLLATPPNGLANGMPKLQSSYSTNDIPTMKSTNGLNGTPSGGNTGVNSHAEQHLHNHNASMGRIPMNAVNRHSRELSGGENRIDEPKGAAAFRSVGSALQANAAPFGPALTSGPAEITSNSVASAAAMSSPPATTIASPNGNGVTSPPMYSNPTGPYYGGYGVSMINMGLQNMGLNGQAPYGQMPMYPPFNAYGQPFPQPYMQQPPSQPRFPDSQARVIQQRRMQSQEEHMRSTTNYNFDSLMPHDIVELCKDQHGCRYLQKQIEGRNLDIVRKIFEATKDHVVDLMQDPFANYLCQKMYEFCNDEQRTALVHNAAPQMVKIALNQHGTRALQKMIEYVSTAEQINIIIEALRHNVVTLIQDLNGNHVIQKCLNHLGSKDSQFIFEAVGAACIVVGTHRHGCCVLQRCIDHASGDQRIALIGAITANAYSLVQDPFGNYVVQYILDLQEEQFTIPMCNAFRGNVPMLSKQKFSSNVVEKCIRVSNAETRRNLIEELLIPGELEKLIRDSYANYVVQTSLDYADAPTKIRLVEAIRPMLSAIRTTPYGRRIMSKIQDFDGRMSTNSSGQITPIASAGPGQIAFPGQMGASQQQSPYNNVANGYGPNLASPQPHRMSNPQLPNNLQANVQQQNGPKANGSSMNGGNFSPYRGAGGQGGPVHPVNGGFF</sequence>
<dbReference type="InterPro" id="IPR033712">
    <property type="entry name" value="Pumilio_RNA-bd"/>
</dbReference>
<evidence type="ECO:0000313" key="7">
    <source>
        <dbReference type="Proteomes" id="UP000774617"/>
    </source>
</evidence>
<dbReference type="EMBL" id="JAGTJR010000017">
    <property type="protein sequence ID" value="KAH7046758.1"/>
    <property type="molecule type" value="Genomic_DNA"/>
</dbReference>
<proteinExistence type="predicted"/>
<comment type="function">
    <text evidence="2">RNA-binding nucleolar protein required for pre-rRNA processing. Involved in production of 18S rRNA and assembly of small ribosomal subunit.</text>
</comment>
<keyword evidence="1" id="KW-0677">Repeat</keyword>
<feature type="region of interest" description="Disordered" evidence="4">
    <location>
        <begin position="142"/>
        <end position="259"/>
    </location>
</feature>
<evidence type="ECO:0000256" key="3">
    <source>
        <dbReference type="PROSITE-ProRule" id="PRU00317"/>
    </source>
</evidence>
<dbReference type="CDD" id="cd07920">
    <property type="entry name" value="Pumilio"/>
    <property type="match status" value="1"/>
</dbReference>
<dbReference type="PROSITE" id="PS50302">
    <property type="entry name" value="PUM"/>
    <property type="match status" value="6"/>
</dbReference>
<evidence type="ECO:0000256" key="2">
    <source>
        <dbReference type="ARBA" id="ARBA00024893"/>
    </source>
</evidence>
<feature type="region of interest" description="Disordered" evidence="4">
    <location>
        <begin position="1007"/>
        <end position="1088"/>
    </location>
</feature>
<feature type="region of interest" description="Disordered" evidence="4">
    <location>
        <begin position="1"/>
        <end position="34"/>
    </location>
</feature>
<feature type="compositionally biased region" description="Basic and acidic residues" evidence="4">
    <location>
        <begin position="9"/>
        <end position="26"/>
    </location>
</feature>
<feature type="repeat" description="Pumilio" evidence="3">
    <location>
        <begin position="881"/>
        <end position="916"/>
    </location>
</feature>
<comment type="caution">
    <text evidence="6">The sequence shown here is derived from an EMBL/GenBank/DDBJ whole genome shotgun (WGS) entry which is preliminary data.</text>
</comment>
<keyword evidence="7" id="KW-1185">Reference proteome</keyword>
<dbReference type="InterPro" id="IPR016024">
    <property type="entry name" value="ARM-type_fold"/>
</dbReference>
<organism evidence="6 7">
    <name type="scientific">Macrophomina phaseolina</name>
    <dbReference type="NCBI Taxonomy" id="35725"/>
    <lineage>
        <taxon>Eukaryota</taxon>
        <taxon>Fungi</taxon>
        <taxon>Dikarya</taxon>
        <taxon>Ascomycota</taxon>
        <taxon>Pezizomycotina</taxon>
        <taxon>Dothideomycetes</taxon>
        <taxon>Dothideomycetes incertae sedis</taxon>
        <taxon>Botryosphaeriales</taxon>
        <taxon>Botryosphaeriaceae</taxon>
        <taxon>Macrophomina</taxon>
    </lineage>
</organism>
<feature type="compositionally biased region" description="Polar residues" evidence="4">
    <location>
        <begin position="1035"/>
        <end position="1066"/>
    </location>
</feature>
<feature type="repeat" description="Pumilio" evidence="3">
    <location>
        <begin position="732"/>
        <end position="772"/>
    </location>
</feature>
<dbReference type="SMART" id="SM00025">
    <property type="entry name" value="Pumilio"/>
    <property type="match status" value="8"/>
</dbReference>
<feature type="domain" description="PUM-HD" evidence="5">
    <location>
        <begin position="641"/>
        <end position="980"/>
    </location>
</feature>
<dbReference type="Proteomes" id="UP000774617">
    <property type="component" value="Unassembled WGS sequence"/>
</dbReference>
<dbReference type="PANTHER" id="PTHR12537:SF13">
    <property type="entry name" value="PUMILIO HOMOLOGY DOMAIN FAMILY MEMBER 4"/>
    <property type="match status" value="1"/>
</dbReference>
<feature type="repeat" description="Pumilio" evidence="3">
    <location>
        <begin position="917"/>
        <end position="954"/>
    </location>
</feature>
<reference evidence="6 7" key="1">
    <citation type="journal article" date="2021" name="Nat. Commun.">
        <title>Genetic determinants of endophytism in the Arabidopsis root mycobiome.</title>
        <authorList>
            <person name="Mesny F."/>
            <person name="Miyauchi S."/>
            <person name="Thiergart T."/>
            <person name="Pickel B."/>
            <person name="Atanasova L."/>
            <person name="Karlsson M."/>
            <person name="Huettel B."/>
            <person name="Barry K.W."/>
            <person name="Haridas S."/>
            <person name="Chen C."/>
            <person name="Bauer D."/>
            <person name="Andreopoulos W."/>
            <person name="Pangilinan J."/>
            <person name="LaButti K."/>
            <person name="Riley R."/>
            <person name="Lipzen A."/>
            <person name="Clum A."/>
            <person name="Drula E."/>
            <person name="Henrissat B."/>
            <person name="Kohler A."/>
            <person name="Grigoriev I.V."/>
            <person name="Martin F.M."/>
            <person name="Hacquard S."/>
        </authorList>
    </citation>
    <scope>NUCLEOTIDE SEQUENCE [LARGE SCALE GENOMIC DNA]</scope>
    <source>
        <strain evidence="6 7">MPI-SDFR-AT-0080</strain>
    </source>
</reference>
<feature type="compositionally biased region" description="Polar residues" evidence="4">
    <location>
        <begin position="1009"/>
        <end position="1021"/>
    </location>
</feature>
<evidence type="ECO:0000313" key="6">
    <source>
        <dbReference type="EMBL" id="KAH7046758.1"/>
    </source>
</evidence>
<feature type="repeat" description="Pumilio" evidence="3">
    <location>
        <begin position="845"/>
        <end position="880"/>
    </location>
</feature>
<dbReference type="InterPro" id="IPR033133">
    <property type="entry name" value="PUM-HD"/>
</dbReference>
<evidence type="ECO:0000256" key="4">
    <source>
        <dbReference type="SAM" id="MobiDB-lite"/>
    </source>
</evidence>
<dbReference type="PROSITE" id="PS50303">
    <property type="entry name" value="PUM_HD"/>
    <property type="match status" value="1"/>
</dbReference>
<name>A0ABQ8G746_9PEZI</name>
<protein>
    <recommendedName>
        <fullName evidence="5">PUM-HD domain-containing protein</fullName>
    </recommendedName>
</protein>
<gene>
    <name evidence="6" type="ORF">B0J12DRAFT_741720</name>
</gene>
<evidence type="ECO:0000256" key="1">
    <source>
        <dbReference type="ARBA" id="ARBA00022737"/>
    </source>
</evidence>
<feature type="region of interest" description="Disordered" evidence="4">
    <location>
        <begin position="348"/>
        <end position="424"/>
    </location>
</feature>
<dbReference type="Gene3D" id="1.25.10.10">
    <property type="entry name" value="Leucine-rich Repeat Variant"/>
    <property type="match status" value="1"/>
</dbReference>
<dbReference type="SUPFAM" id="SSF48371">
    <property type="entry name" value="ARM repeat"/>
    <property type="match status" value="1"/>
</dbReference>
<feature type="compositionally biased region" description="Polar residues" evidence="4">
    <location>
        <begin position="179"/>
        <end position="215"/>
    </location>
</feature>
<feature type="compositionally biased region" description="Polar residues" evidence="4">
    <location>
        <begin position="354"/>
        <end position="364"/>
    </location>
</feature>
<feature type="repeat" description="Pumilio" evidence="3">
    <location>
        <begin position="663"/>
        <end position="699"/>
    </location>
</feature>
<accession>A0ABQ8G746</accession>
<dbReference type="InterPro" id="IPR011989">
    <property type="entry name" value="ARM-like"/>
</dbReference>
<dbReference type="Pfam" id="PF00806">
    <property type="entry name" value="PUF"/>
    <property type="match status" value="8"/>
</dbReference>
<feature type="repeat" description="Pumilio" evidence="3">
    <location>
        <begin position="773"/>
        <end position="808"/>
    </location>
</feature>
<feature type="compositionally biased region" description="Polar residues" evidence="4">
    <location>
        <begin position="143"/>
        <end position="160"/>
    </location>
</feature>